<evidence type="ECO:0000313" key="3">
    <source>
        <dbReference type="Proteomes" id="UP000436989"/>
    </source>
</evidence>
<organism evidence="2 3">
    <name type="scientific">Kocuria sediminis</name>
    <dbReference type="NCBI Taxonomy" id="1038857"/>
    <lineage>
        <taxon>Bacteria</taxon>
        <taxon>Bacillati</taxon>
        <taxon>Actinomycetota</taxon>
        <taxon>Actinomycetes</taxon>
        <taxon>Micrococcales</taxon>
        <taxon>Micrococcaceae</taxon>
        <taxon>Kocuria</taxon>
    </lineage>
</organism>
<comment type="caution">
    <text evidence="2">The sequence shown here is derived from an EMBL/GenBank/DDBJ whole genome shotgun (WGS) entry which is preliminary data.</text>
</comment>
<reference evidence="2 3" key="1">
    <citation type="submission" date="2019-12" db="EMBL/GenBank/DDBJ databases">
        <authorList>
            <person name="Shi Y."/>
        </authorList>
    </citation>
    <scope>NUCLEOTIDE SEQUENCE [LARGE SCALE GENOMIC DNA]</scope>
    <source>
        <strain evidence="2 3">JCM 17929</strain>
    </source>
</reference>
<gene>
    <name evidence="2" type="ORF">GMA12_06865</name>
</gene>
<sequence>MLPAPAPTQVGAEGHQGCARQDDERSLHGIEGPDQQAEQTGGDQLS</sequence>
<keyword evidence="3" id="KW-1185">Reference proteome</keyword>
<name>A0A6N8GNL9_9MICC</name>
<dbReference type="AlphaFoldDB" id="A0A6N8GNL9"/>
<dbReference type="EMBL" id="WOGU01000004">
    <property type="protein sequence ID" value="MUN62863.1"/>
    <property type="molecule type" value="Genomic_DNA"/>
</dbReference>
<feature type="compositionally biased region" description="Polar residues" evidence="1">
    <location>
        <begin position="36"/>
        <end position="46"/>
    </location>
</feature>
<evidence type="ECO:0000313" key="2">
    <source>
        <dbReference type="EMBL" id="MUN62863.1"/>
    </source>
</evidence>
<dbReference type="Proteomes" id="UP000436989">
    <property type="component" value="Unassembled WGS sequence"/>
</dbReference>
<accession>A0A6N8GNL9</accession>
<evidence type="ECO:0000256" key="1">
    <source>
        <dbReference type="SAM" id="MobiDB-lite"/>
    </source>
</evidence>
<protein>
    <submittedName>
        <fullName evidence="2">Uncharacterized protein</fullName>
    </submittedName>
</protein>
<feature type="region of interest" description="Disordered" evidence="1">
    <location>
        <begin position="1"/>
        <end position="46"/>
    </location>
</feature>
<proteinExistence type="predicted"/>
<dbReference type="RefSeq" id="WP_156268409.1">
    <property type="nucleotide sequence ID" value="NZ_WOGU01000004.1"/>
</dbReference>